<organism evidence="8 9">
    <name type="scientific">Plastoroseomonas hellenica</name>
    <dbReference type="NCBI Taxonomy" id="2687306"/>
    <lineage>
        <taxon>Bacteria</taxon>
        <taxon>Pseudomonadati</taxon>
        <taxon>Pseudomonadota</taxon>
        <taxon>Alphaproteobacteria</taxon>
        <taxon>Acetobacterales</taxon>
        <taxon>Acetobacteraceae</taxon>
        <taxon>Plastoroseomonas</taxon>
    </lineage>
</organism>
<dbReference type="EMBL" id="JAAGBB010000050">
    <property type="protein sequence ID" value="MBR0668172.1"/>
    <property type="molecule type" value="Genomic_DNA"/>
</dbReference>
<dbReference type="SMART" id="SM00448">
    <property type="entry name" value="REC"/>
    <property type="match status" value="1"/>
</dbReference>
<sequence>MSDDAMPQEPQKVLMVEDDLELADATGLVLRRFGFEVHHAGTWAHALVLLGEVRPDAILLDQHVGPVDTVARLAELRSLTSVPILVVTANESETDRVLGLEFGADDFVVKPVSGRELVARIRANLRKSPPPELRPREQWQYEAQSGRLQAPDGRQILLTSAEARMLEALINSQGRPVPRDELVNAVYGRDWAVGERVVDNVIFGLRRKLGLRPDDGVIRSIRNVGYSFTGFPIAQR</sequence>
<dbReference type="InterPro" id="IPR001789">
    <property type="entry name" value="Sig_transdc_resp-reg_receiver"/>
</dbReference>
<dbReference type="SUPFAM" id="SSF46894">
    <property type="entry name" value="C-terminal effector domain of the bipartite response regulators"/>
    <property type="match status" value="1"/>
</dbReference>
<dbReference type="InterPro" id="IPR039420">
    <property type="entry name" value="WalR-like"/>
</dbReference>
<dbReference type="InterPro" id="IPR016032">
    <property type="entry name" value="Sig_transdc_resp-reg_C-effctor"/>
</dbReference>
<feature type="domain" description="OmpR/PhoB-type" evidence="7">
    <location>
        <begin position="130"/>
        <end position="230"/>
    </location>
</feature>
<dbReference type="Gene3D" id="1.10.10.10">
    <property type="entry name" value="Winged helix-like DNA-binding domain superfamily/Winged helix DNA-binding domain"/>
    <property type="match status" value="1"/>
</dbReference>
<dbReference type="PANTHER" id="PTHR48111">
    <property type="entry name" value="REGULATOR OF RPOS"/>
    <property type="match status" value="1"/>
</dbReference>
<protein>
    <submittedName>
        <fullName evidence="8">Response regulator transcription factor</fullName>
    </submittedName>
</protein>
<evidence type="ECO:0000256" key="2">
    <source>
        <dbReference type="ARBA" id="ARBA00023012"/>
    </source>
</evidence>
<accession>A0ABS5F6J1</accession>
<dbReference type="InterPro" id="IPR011006">
    <property type="entry name" value="CheY-like_superfamily"/>
</dbReference>
<evidence type="ECO:0000256" key="4">
    <source>
        <dbReference type="PROSITE-ProRule" id="PRU00169"/>
    </source>
</evidence>
<name>A0ABS5F6J1_9PROT</name>
<evidence type="ECO:0000259" key="6">
    <source>
        <dbReference type="PROSITE" id="PS50110"/>
    </source>
</evidence>
<dbReference type="SMART" id="SM00862">
    <property type="entry name" value="Trans_reg_C"/>
    <property type="match status" value="1"/>
</dbReference>
<dbReference type="InterPro" id="IPR036388">
    <property type="entry name" value="WH-like_DNA-bd_sf"/>
</dbReference>
<dbReference type="SUPFAM" id="SSF52172">
    <property type="entry name" value="CheY-like"/>
    <property type="match status" value="1"/>
</dbReference>
<dbReference type="InterPro" id="IPR001867">
    <property type="entry name" value="OmpR/PhoB-type_DNA-bd"/>
</dbReference>
<evidence type="ECO:0000256" key="5">
    <source>
        <dbReference type="PROSITE-ProRule" id="PRU01091"/>
    </source>
</evidence>
<evidence type="ECO:0000259" key="7">
    <source>
        <dbReference type="PROSITE" id="PS51755"/>
    </source>
</evidence>
<evidence type="ECO:0000256" key="3">
    <source>
        <dbReference type="ARBA" id="ARBA00023125"/>
    </source>
</evidence>
<dbReference type="RefSeq" id="WP_211855950.1">
    <property type="nucleotide sequence ID" value="NZ_JAAGBB010000050.1"/>
</dbReference>
<comment type="caution">
    <text evidence="8">The sequence shown here is derived from an EMBL/GenBank/DDBJ whole genome shotgun (WGS) entry which is preliminary data.</text>
</comment>
<dbReference type="Pfam" id="PF00486">
    <property type="entry name" value="Trans_reg_C"/>
    <property type="match status" value="1"/>
</dbReference>
<dbReference type="PROSITE" id="PS50110">
    <property type="entry name" value="RESPONSE_REGULATORY"/>
    <property type="match status" value="1"/>
</dbReference>
<dbReference type="Gene3D" id="3.40.50.2300">
    <property type="match status" value="1"/>
</dbReference>
<dbReference type="PROSITE" id="PS51755">
    <property type="entry name" value="OMPR_PHOB"/>
    <property type="match status" value="1"/>
</dbReference>
<feature type="domain" description="Response regulatory" evidence="6">
    <location>
        <begin position="12"/>
        <end position="125"/>
    </location>
</feature>
<gene>
    <name evidence="8" type="ORF">GXW71_27710</name>
</gene>
<evidence type="ECO:0000256" key="1">
    <source>
        <dbReference type="ARBA" id="ARBA00022553"/>
    </source>
</evidence>
<proteinExistence type="predicted"/>
<dbReference type="Proteomes" id="UP001196870">
    <property type="component" value="Unassembled WGS sequence"/>
</dbReference>
<dbReference type="Pfam" id="PF00072">
    <property type="entry name" value="Response_reg"/>
    <property type="match status" value="1"/>
</dbReference>
<dbReference type="PANTHER" id="PTHR48111:SF40">
    <property type="entry name" value="PHOSPHATE REGULON TRANSCRIPTIONAL REGULATORY PROTEIN PHOB"/>
    <property type="match status" value="1"/>
</dbReference>
<feature type="DNA-binding region" description="OmpR/PhoB-type" evidence="5">
    <location>
        <begin position="130"/>
        <end position="230"/>
    </location>
</feature>
<keyword evidence="9" id="KW-1185">Reference proteome</keyword>
<evidence type="ECO:0000313" key="9">
    <source>
        <dbReference type="Proteomes" id="UP001196870"/>
    </source>
</evidence>
<keyword evidence="1 4" id="KW-0597">Phosphoprotein</keyword>
<dbReference type="CDD" id="cd00383">
    <property type="entry name" value="trans_reg_C"/>
    <property type="match status" value="1"/>
</dbReference>
<keyword evidence="2" id="KW-0902">Two-component regulatory system</keyword>
<reference evidence="9" key="1">
    <citation type="journal article" date="2021" name="Syst. Appl. Microbiol.">
        <title>Roseomonas hellenica sp. nov., isolated from roots of wild-growing Alkanna tinctoria.</title>
        <authorList>
            <person name="Rat A."/>
            <person name="Naranjo H.D."/>
            <person name="Lebbe L."/>
            <person name="Cnockaert M."/>
            <person name="Krigas N."/>
            <person name="Grigoriadou K."/>
            <person name="Maloupa E."/>
            <person name="Willems A."/>
        </authorList>
    </citation>
    <scope>NUCLEOTIDE SEQUENCE [LARGE SCALE GENOMIC DNA]</scope>
    <source>
        <strain evidence="9">LMG 31523</strain>
    </source>
</reference>
<evidence type="ECO:0000313" key="8">
    <source>
        <dbReference type="EMBL" id="MBR0668172.1"/>
    </source>
</evidence>
<feature type="modified residue" description="4-aspartylphosphate" evidence="4">
    <location>
        <position position="61"/>
    </location>
</feature>
<keyword evidence="3 5" id="KW-0238">DNA-binding</keyword>
<dbReference type="Gene3D" id="6.10.250.690">
    <property type="match status" value="1"/>
</dbReference>